<comment type="catalytic activity">
    <reaction evidence="4">
        <text>2 GTP = 3',3'-c-di-GMP + 2 diphosphate</text>
        <dbReference type="Rhea" id="RHEA:24898"/>
        <dbReference type="ChEBI" id="CHEBI:33019"/>
        <dbReference type="ChEBI" id="CHEBI:37565"/>
        <dbReference type="ChEBI" id="CHEBI:58805"/>
        <dbReference type="EC" id="2.7.7.65"/>
    </reaction>
</comment>
<feature type="transmembrane region" description="Helical" evidence="5">
    <location>
        <begin position="26"/>
        <end position="45"/>
    </location>
</feature>
<dbReference type="Pfam" id="PF05230">
    <property type="entry name" value="MASE2"/>
    <property type="match status" value="1"/>
</dbReference>
<dbReference type="InterPro" id="IPR029787">
    <property type="entry name" value="Nucleotide_cyclase"/>
</dbReference>
<dbReference type="EMBL" id="CP001654">
    <property type="protein sequence ID" value="ACS85028.1"/>
    <property type="molecule type" value="Genomic_DNA"/>
</dbReference>
<dbReference type="InterPro" id="IPR050469">
    <property type="entry name" value="Diguanylate_Cyclase"/>
</dbReference>
<comment type="cofactor">
    <cofactor evidence="1">
        <name>Mg(2+)</name>
        <dbReference type="ChEBI" id="CHEBI:18420"/>
    </cofactor>
</comment>
<comment type="pathway">
    <text evidence="2">Purine metabolism; 3',5'-cyclic di-GMP biosynthesis.</text>
</comment>
<dbReference type="SMART" id="SM00267">
    <property type="entry name" value="GGDEF"/>
    <property type="match status" value="1"/>
</dbReference>
<evidence type="ECO:0000313" key="8">
    <source>
        <dbReference type="Proteomes" id="UP000002734"/>
    </source>
</evidence>
<accession>C6CCY7</accession>
<dbReference type="GO" id="GO:0005886">
    <property type="term" value="C:plasma membrane"/>
    <property type="evidence" value="ECO:0007669"/>
    <property type="project" value="TreeGrafter"/>
</dbReference>
<reference evidence="7" key="1">
    <citation type="submission" date="2009-06" db="EMBL/GenBank/DDBJ databases">
        <title>Complete sequence of Dickeya dadantii Ech703.</title>
        <authorList>
            <consortium name="US DOE Joint Genome Institute"/>
            <person name="Lucas S."/>
            <person name="Copeland A."/>
            <person name="Lapidus A."/>
            <person name="Glavina del Rio T."/>
            <person name="Dalin E."/>
            <person name="Tice H."/>
            <person name="Bruce D."/>
            <person name="Goodwin L."/>
            <person name="Pitluck S."/>
            <person name="Chertkov O."/>
            <person name="Brettin T."/>
            <person name="Detter J.C."/>
            <person name="Han C."/>
            <person name="Larimer F."/>
            <person name="Land M."/>
            <person name="Hauser L."/>
            <person name="Kyrpides N."/>
            <person name="Mikhailova N."/>
            <person name="Balakrishnan V."/>
            <person name="Glasner J."/>
            <person name="Perna N.T."/>
        </authorList>
    </citation>
    <scope>NUCLEOTIDE SEQUENCE [LARGE SCALE GENOMIC DNA]</scope>
    <source>
        <strain evidence="7">Ech703</strain>
    </source>
</reference>
<dbReference type="Gene3D" id="3.30.70.270">
    <property type="match status" value="1"/>
</dbReference>
<gene>
    <name evidence="7" type="ordered locus">Dd703_1224</name>
</gene>
<evidence type="ECO:0000256" key="3">
    <source>
        <dbReference type="ARBA" id="ARBA00012528"/>
    </source>
</evidence>
<dbReference type="PANTHER" id="PTHR45138">
    <property type="entry name" value="REGULATORY COMPONENTS OF SENSORY TRANSDUCTION SYSTEM"/>
    <property type="match status" value="1"/>
</dbReference>
<dbReference type="InterPro" id="IPR043128">
    <property type="entry name" value="Rev_trsase/Diguanyl_cyclase"/>
</dbReference>
<evidence type="ECO:0000313" key="7">
    <source>
        <dbReference type="EMBL" id="ACS85028.1"/>
    </source>
</evidence>
<keyword evidence="5" id="KW-0472">Membrane</keyword>
<keyword evidence="5" id="KW-1133">Transmembrane helix</keyword>
<dbReference type="NCBIfam" id="TIGR00254">
    <property type="entry name" value="GGDEF"/>
    <property type="match status" value="1"/>
</dbReference>
<dbReference type="PANTHER" id="PTHR45138:SF24">
    <property type="entry name" value="DIGUANYLATE CYCLASE DGCC-RELATED"/>
    <property type="match status" value="1"/>
</dbReference>
<dbReference type="CDD" id="cd01949">
    <property type="entry name" value="GGDEF"/>
    <property type="match status" value="1"/>
</dbReference>
<evidence type="ECO:0000259" key="6">
    <source>
        <dbReference type="PROSITE" id="PS50887"/>
    </source>
</evidence>
<proteinExistence type="predicted"/>
<dbReference type="KEGG" id="dda:Dd703_1224"/>
<evidence type="ECO:0000256" key="1">
    <source>
        <dbReference type="ARBA" id="ARBA00001946"/>
    </source>
</evidence>
<dbReference type="InterPro" id="IPR007894">
    <property type="entry name" value="MASE2"/>
</dbReference>
<feature type="transmembrane region" description="Helical" evidence="5">
    <location>
        <begin position="92"/>
        <end position="115"/>
    </location>
</feature>
<organism evidence="7 8">
    <name type="scientific">Musicola paradisiaca (strain Ech703)</name>
    <name type="common">Dickeya paradisiaca</name>
    <name type="synonym">Dickeya dadantii</name>
    <dbReference type="NCBI Taxonomy" id="579405"/>
    <lineage>
        <taxon>Bacteria</taxon>
        <taxon>Pseudomonadati</taxon>
        <taxon>Pseudomonadota</taxon>
        <taxon>Gammaproteobacteria</taxon>
        <taxon>Enterobacterales</taxon>
        <taxon>Pectobacteriaceae</taxon>
        <taxon>Musicola</taxon>
    </lineage>
</organism>
<dbReference type="GO" id="GO:0043709">
    <property type="term" value="P:cell adhesion involved in single-species biofilm formation"/>
    <property type="evidence" value="ECO:0007669"/>
    <property type="project" value="TreeGrafter"/>
</dbReference>
<feature type="transmembrane region" description="Helical" evidence="5">
    <location>
        <begin position="127"/>
        <end position="145"/>
    </location>
</feature>
<dbReference type="HOGENOM" id="CLU_000445_11_1_6"/>
<keyword evidence="5" id="KW-0812">Transmembrane</keyword>
<dbReference type="Pfam" id="PF00990">
    <property type="entry name" value="GGDEF"/>
    <property type="match status" value="1"/>
</dbReference>
<dbReference type="Proteomes" id="UP000002734">
    <property type="component" value="Chromosome"/>
</dbReference>
<evidence type="ECO:0000256" key="5">
    <source>
        <dbReference type="SAM" id="Phobius"/>
    </source>
</evidence>
<sequence>MQTLPYYSPDTDHLKLRAFRFIRRMFLMRQLGTFLCFFPIASVLYELSRSWPLFLLLVLNAFVWPHIAYAVSSHARDPVKAEFINMTLDTAFGGAWVALMGVCPLPSAIIISILIADRYAAGGWKLLRMSTVASFVSFILVWTLLRFEHYTVLSERTLWLTLPLSTIYMITLSVVSYQLAARLREKSRELERITLMDPYLSIPNRRLFEQRLDKEFLRTQRGESHAYLMLIDVDHFKYVNDSYGHEAGDYLLTEISVVLRNIAGKYDVPARFGGDELGIIIQNSTDKIVTMTAHQLHAKVATIRLPADPTFCCTISIGIARAEHAATPQSWLNSADQALYAAKKSGKNRFHMMEHESAA</sequence>
<feature type="transmembrane region" description="Helical" evidence="5">
    <location>
        <begin position="51"/>
        <end position="71"/>
    </location>
</feature>
<name>C6CCY7_MUSP7</name>
<dbReference type="GO" id="GO:1902201">
    <property type="term" value="P:negative regulation of bacterial-type flagellum-dependent cell motility"/>
    <property type="evidence" value="ECO:0007669"/>
    <property type="project" value="TreeGrafter"/>
</dbReference>
<dbReference type="FunFam" id="3.30.70.270:FF:000001">
    <property type="entry name" value="Diguanylate cyclase domain protein"/>
    <property type="match status" value="1"/>
</dbReference>
<evidence type="ECO:0000256" key="2">
    <source>
        <dbReference type="ARBA" id="ARBA00004665"/>
    </source>
</evidence>
<feature type="transmembrane region" description="Helical" evidence="5">
    <location>
        <begin position="157"/>
        <end position="180"/>
    </location>
</feature>
<protein>
    <recommendedName>
        <fullName evidence="3">diguanylate cyclase</fullName>
        <ecNumber evidence="3">2.7.7.65</ecNumber>
    </recommendedName>
</protein>
<dbReference type="STRING" id="579405.Dd703_1224"/>
<dbReference type="SUPFAM" id="SSF55073">
    <property type="entry name" value="Nucleotide cyclase"/>
    <property type="match status" value="1"/>
</dbReference>
<keyword evidence="8" id="KW-1185">Reference proteome</keyword>
<dbReference type="AlphaFoldDB" id="C6CCY7"/>
<dbReference type="InterPro" id="IPR000160">
    <property type="entry name" value="GGDEF_dom"/>
</dbReference>
<dbReference type="PROSITE" id="PS50887">
    <property type="entry name" value="GGDEF"/>
    <property type="match status" value="1"/>
</dbReference>
<feature type="domain" description="GGDEF" evidence="6">
    <location>
        <begin position="224"/>
        <end position="355"/>
    </location>
</feature>
<dbReference type="EC" id="2.7.7.65" evidence="3"/>
<evidence type="ECO:0000256" key="4">
    <source>
        <dbReference type="ARBA" id="ARBA00034247"/>
    </source>
</evidence>
<dbReference type="eggNOG" id="COG3706">
    <property type="taxonomic scope" value="Bacteria"/>
</dbReference>
<dbReference type="GO" id="GO:0052621">
    <property type="term" value="F:diguanylate cyclase activity"/>
    <property type="evidence" value="ECO:0007669"/>
    <property type="project" value="UniProtKB-EC"/>
</dbReference>